<protein>
    <submittedName>
        <fullName evidence="2">Antibiotic biosynthesis monooxygenase</fullName>
    </submittedName>
</protein>
<accession>A0A0M6Y8Q3</accession>
<dbReference type="Proteomes" id="UP000048926">
    <property type="component" value="Unassembled WGS sequence"/>
</dbReference>
<feature type="domain" description="ABM" evidence="1">
    <location>
        <begin position="3"/>
        <end position="92"/>
    </location>
</feature>
<dbReference type="STRING" id="187304.B0E33_05155"/>
<dbReference type="SUPFAM" id="SSF54909">
    <property type="entry name" value="Dimeric alpha+beta barrel"/>
    <property type="match status" value="1"/>
</dbReference>
<keyword evidence="2" id="KW-0503">Monooxygenase</keyword>
<gene>
    <name evidence="2" type="ORF">LAL4801_03638</name>
</gene>
<name>A0A0M6Y8Q3_9HYPH</name>
<evidence type="ECO:0000259" key="1">
    <source>
        <dbReference type="PROSITE" id="PS51725"/>
    </source>
</evidence>
<evidence type="ECO:0000313" key="3">
    <source>
        <dbReference type="Proteomes" id="UP000048926"/>
    </source>
</evidence>
<evidence type="ECO:0000313" key="2">
    <source>
        <dbReference type="EMBL" id="CTQ45190.1"/>
    </source>
</evidence>
<dbReference type="InterPro" id="IPR011008">
    <property type="entry name" value="Dimeric_a/b-barrel"/>
</dbReference>
<dbReference type="PROSITE" id="PS51725">
    <property type="entry name" value="ABM"/>
    <property type="match status" value="1"/>
</dbReference>
<dbReference type="Gene3D" id="3.30.70.100">
    <property type="match status" value="1"/>
</dbReference>
<organism evidence="2 3">
    <name type="scientific">Roseibium aggregatum</name>
    <dbReference type="NCBI Taxonomy" id="187304"/>
    <lineage>
        <taxon>Bacteria</taxon>
        <taxon>Pseudomonadati</taxon>
        <taxon>Pseudomonadota</taxon>
        <taxon>Alphaproteobacteria</taxon>
        <taxon>Hyphomicrobiales</taxon>
        <taxon>Stappiaceae</taxon>
        <taxon>Roseibium</taxon>
    </lineage>
</organism>
<sequence length="95" mass="10373">MAIKVVVQFKALKDRQEAFEAIMHSVSADLPGVSGCQGVEVLKDLDDACRFTLVESWENEAIHKAHIDGLIADGTWAMISGHLAEDPVSGYFQTL</sequence>
<dbReference type="EMBL" id="CXST01000002">
    <property type="protein sequence ID" value="CTQ45190.1"/>
    <property type="molecule type" value="Genomic_DNA"/>
</dbReference>
<dbReference type="GO" id="GO:0004497">
    <property type="term" value="F:monooxygenase activity"/>
    <property type="evidence" value="ECO:0007669"/>
    <property type="project" value="UniProtKB-KW"/>
</dbReference>
<keyword evidence="2" id="KW-0560">Oxidoreductase</keyword>
<dbReference type="AlphaFoldDB" id="A0A0M6Y8Q3"/>
<proteinExistence type="predicted"/>
<dbReference type="InterPro" id="IPR007138">
    <property type="entry name" value="ABM_dom"/>
</dbReference>
<reference evidence="3" key="1">
    <citation type="submission" date="2015-07" db="EMBL/GenBank/DDBJ databases">
        <authorList>
            <person name="Rodrigo-Torres Lidia"/>
            <person name="Arahal R.David."/>
        </authorList>
    </citation>
    <scope>NUCLEOTIDE SEQUENCE [LARGE SCALE GENOMIC DNA]</scope>
    <source>
        <strain evidence="3">CECT 4801</strain>
    </source>
</reference>
<dbReference type="OrthoDB" id="287932at2"/>
<dbReference type="Pfam" id="PF03992">
    <property type="entry name" value="ABM"/>
    <property type="match status" value="1"/>
</dbReference>
<dbReference type="RefSeq" id="WP_055658141.1">
    <property type="nucleotide sequence ID" value="NZ_CXST01000002.1"/>
</dbReference>
<keyword evidence="3" id="KW-1185">Reference proteome</keyword>